<dbReference type="AlphaFoldDB" id="A0A5J4Q6W6"/>
<gene>
    <name evidence="1" type="ORF">EZS27_032350</name>
</gene>
<name>A0A5J4Q6W6_9ZZZZ</name>
<organism evidence="1">
    <name type="scientific">termite gut metagenome</name>
    <dbReference type="NCBI Taxonomy" id="433724"/>
    <lineage>
        <taxon>unclassified sequences</taxon>
        <taxon>metagenomes</taxon>
        <taxon>organismal metagenomes</taxon>
    </lineage>
</organism>
<evidence type="ECO:0000313" key="1">
    <source>
        <dbReference type="EMBL" id="KAA6317505.1"/>
    </source>
</evidence>
<protein>
    <submittedName>
        <fullName evidence="1">Uncharacterized protein</fullName>
    </submittedName>
</protein>
<accession>A0A5J4Q6W6</accession>
<proteinExistence type="predicted"/>
<dbReference type="PROSITE" id="PS51257">
    <property type="entry name" value="PROKAR_LIPOPROTEIN"/>
    <property type="match status" value="1"/>
</dbReference>
<reference evidence="1" key="1">
    <citation type="submission" date="2019-03" db="EMBL/GenBank/DDBJ databases">
        <title>Single cell metagenomics reveals metabolic interactions within the superorganism composed of flagellate Streblomastix strix and complex community of Bacteroidetes bacteria on its surface.</title>
        <authorList>
            <person name="Treitli S.C."/>
            <person name="Kolisko M."/>
            <person name="Husnik F."/>
            <person name="Keeling P."/>
            <person name="Hampl V."/>
        </authorList>
    </citation>
    <scope>NUCLEOTIDE SEQUENCE</scope>
    <source>
        <strain evidence="1">STM</strain>
    </source>
</reference>
<dbReference type="EMBL" id="SNRY01004501">
    <property type="protein sequence ID" value="KAA6317505.1"/>
    <property type="molecule type" value="Genomic_DNA"/>
</dbReference>
<sequence>MKKRFIFFSMLTMLLFSVYSCKDGDEELVPTSISNLRSETREGVVMLKWDIPADSNYFFLEVSYDDPRIARKVKKLASIYTDSRWCYKKYAVIKI</sequence>
<comment type="caution">
    <text evidence="1">The sequence shown here is derived from an EMBL/GenBank/DDBJ whole genome shotgun (WGS) entry which is preliminary data.</text>
</comment>